<proteinExistence type="predicted"/>
<keyword evidence="2" id="KW-1185">Reference proteome</keyword>
<reference evidence="1 2" key="1">
    <citation type="submission" date="2024-08" db="EMBL/GenBank/DDBJ databases">
        <authorList>
            <person name="Cucini C."/>
            <person name="Frati F."/>
        </authorList>
    </citation>
    <scope>NUCLEOTIDE SEQUENCE [LARGE SCALE GENOMIC DNA]</scope>
</reference>
<dbReference type="SUPFAM" id="SSF51445">
    <property type="entry name" value="(Trans)glycosidases"/>
    <property type="match status" value="1"/>
</dbReference>
<sequence>MTKMMGFFGRRKQWTKGSKFIISILLSTVLVALLSLNVKACEQKFEGFGVFLGSNKYFGRSKAGTDAKVLQVVYEFLGIRLFRTSYEPQFSPEENKYEINCTDAFTCSWINVHRLVSTLPGVKVFASVWSPPHYMKNDFYQLLPEYETAYLYFIKNITAIIKRDFNIEIERVSPVNEPENVFAPWDHTNMDPDQLCRIVKSYKDPLISICPENSYFWVSKIYYNFESDDPSLNCSLYCDIKATHAYSLNMDFTSSNSMLAYYDLKRYDERGTQGPIWMTEVSSTYRDPDETEMQEALDLATNIVNFVGVTCVQRYYFWYAFSDRSSGESLIWLNTDGSLYFPKKFYVYKLFVRASNTTHTPTEVNDCGSLSFRGSQSSQSANIVVTLECIQFGDVDRVLVNRELTDKQLDHHECTMLCCVTANYDYNCTESQHRIHSVPPKSVCHCVLSTPVILNNSIIL</sequence>
<evidence type="ECO:0008006" key="3">
    <source>
        <dbReference type="Google" id="ProtNLM"/>
    </source>
</evidence>
<accession>A0ABP1PTS4</accession>
<dbReference type="EMBL" id="CAXLJM020000007">
    <property type="protein sequence ID" value="CAL8075017.1"/>
    <property type="molecule type" value="Genomic_DNA"/>
</dbReference>
<dbReference type="Proteomes" id="UP001642540">
    <property type="component" value="Unassembled WGS sequence"/>
</dbReference>
<name>A0ABP1PTS4_9HEXA</name>
<dbReference type="InterPro" id="IPR017853">
    <property type="entry name" value="GH"/>
</dbReference>
<organism evidence="1 2">
    <name type="scientific">Orchesella dallaii</name>
    <dbReference type="NCBI Taxonomy" id="48710"/>
    <lineage>
        <taxon>Eukaryota</taxon>
        <taxon>Metazoa</taxon>
        <taxon>Ecdysozoa</taxon>
        <taxon>Arthropoda</taxon>
        <taxon>Hexapoda</taxon>
        <taxon>Collembola</taxon>
        <taxon>Entomobryomorpha</taxon>
        <taxon>Entomobryoidea</taxon>
        <taxon>Orchesellidae</taxon>
        <taxon>Orchesellinae</taxon>
        <taxon>Orchesella</taxon>
    </lineage>
</organism>
<gene>
    <name evidence="1" type="ORF">ODALV1_LOCUS3059</name>
</gene>
<protein>
    <recommendedName>
        <fullName evidence="3">Glucosylceramidase</fullName>
    </recommendedName>
</protein>
<dbReference type="Gene3D" id="3.20.20.80">
    <property type="entry name" value="Glycosidases"/>
    <property type="match status" value="1"/>
</dbReference>
<evidence type="ECO:0000313" key="1">
    <source>
        <dbReference type="EMBL" id="CAL8075017.1"/>
    </source>
</evidence>
<comment type="caution">
    <text evidence="1">The sequence shown here is derived from an EMBL/GenBank/DDBJ whole genome shotgun (WGS) entry which is preliminary data.</text>
</comment>
<evidence type="ECO:0000313" key="2">
    <source>
        <dbReference type="Proteomes" id="UP001642540"/>
    </source>
</evidence>